<evidence type="ECO:0000313" key="2">
    <source>
        <dbReference type="Proteomes" id="UP000178796"/>
    </source>
</evidence>
<proteinExistence type="predicted"/>
<sequence length="65" mass="7672">MWRSRAEHLSPEIMVFLARLFEESPEDIVRINENVKTKEEILASLDHARWQELLAKEKAHLESLS</sequence>
<accession>A0A1G2CAG2</accession>
<protein>
    <submittedName>
        <fullName evidence="1">Uncharacterized protein</fullName>
    </submittedName>
</protein>
<comment type="caution">
    <text evidence="1">The sequence shown here is derived from an EMBL/GenBank/DDBJ whole genome shotgun (WGS) entry which is preliminary data.</text>
</comment>
<gene>
    <name evidence="1" type="ORF">A3E09_00070</name>
</gene>
<evidence type="ECO:0000313" key="1">
    <source>
        <dbReference type="EMBL" id="OGY98186.1"/>
    </source>
</evidence>
<reference evidence="1 2" key="1">
    <citation type="journal article" date="2016" name="Nat. Commun.">
        <title>Thousands of microbial genomes shed light on interconnected biogeochemical processes in an aquifer system.</title>
        <authorList>
            <person name="Anantharaman K."/>
            <person name="Brown C.T."/>
            <person name="Hug L.A."/>
            <person name="Sharon I."/>
            <person name="Castelle C.J."/>
            <person name="Probst A.J."/>
            <person name="Thomas B.C."/>
            <person name="Singh A."/>
            <person name="Wilkins M.J."/>
            <person name="Karaoz U."/>
            <person name="Brodie E.L."/>
            <person name="Williams K.H."/>
            <person name="Hubbard S.S."/>
            <person name="Banfield J.F."/>
        </authorList>
    </citation>
    <scope>NUCLEOTIDE SEQUENCE [LARGE SCALE GENOMIC DNA]</scope>
</reference>
<dbReference type="AlphaFoldDB" id="A0A1G2CAG2"/>
<dbReference type="EMBL" id="MHKY01000039">
    <property type="protein sequence ID" value="OGY98186.1"/>
    <property type="molecule type" value="Genomic_DNA"/>
</dbReference>
<organism evidence="1 2">
    <name type="scientific">Candidatus Liptonbacteria bacterium RIFCSPHIGHO2_12_FULL_60_13</name>
    <dbReference type="NCBI Taxonomy" id="1798648"/>
    <lineage>
        <taxon>Bacteria</taxon>
        <taxon>Candidatus Liptoniibacteriota</taxon>
    </lineage>
</organism>
<name>A0A1G2CAG2_9BACT</name>
<dbReference type="Proteomes" id="UP000178796">
    <property type="component" value="Unassembled WGS sequence"/>
</dbReference>